<dbReference type="AlphaFoldDB" id="A0A0R2BIH1"/>
<reference evidence="1 2" key="1">
    <citation type="journal article" date="2015" name="Genome Announc.">
        <title>Expanding the biotechnology potential of lactobacilli through comparative genomics of 213 strains and associated genera.</title>
        <authorList>
            <person name="Sun Z."/>
            <person name="Harris H.M."/>
            <person name="McCann A."/>
            <person name="Guo C."/>
            <person name="Argimon S."/>
            <person name="Zhang W."/>
            <person name="Yang X."/>
            <person name="Jeffery I.B."/>
            <person name="Cooney J.C."/>
            <person name="Kagawa T.F."/>
            <person name="Liu W."/>
            <person name="Song Y."/>
            <person name="Salvetti E."/>
            <person name="Wrobel A."/>
            <person name="Rasinkangas P."/>
            <person name="Parkhill J."/>
            <person name="Rea M.C."/>
            <person name="O'Sullivan O."/>
            <person name="Ritari J."/>
            <person name="Douillard F.P."/>
            <person name="Paul Ross R."/>
            <person name="Yang R."/>
            <person name="Briner A.E."/>
            <person name="Felis G.E."/>
            <person name="de Vos W.M."/>
            <person name="Barrangou R."/>
            <person name="Klaenhammer T.R."/>
            <person name="Caufield P.W."/>
            <person name="Cui Y."/>
            <person name="Zhang H."/>
            <person name="O'Toole P.W."/>
        </authorList>
    </citation>
    <scope>NUCLEOTIDE SEQUENCE [LARGE SCALE GENOMIC DNA]</scope>
    <source>
        <strain evidence="1 2">DSM 20515</strain>
    </source>
</reference>
<dbReference type="EMBL" id="AYYR01000013">
    <property type="protein sequence ID" value="KRM77396.1"/>
    <property type="molecule type" value="Genomic_DNA"/>
</dbReference>
<evidence type="ECO:0000313" key="1">
    <source>
        <dbReference type="EMBL" id="KRM77396.1"/>
    </source>
</evidence>
<proteinExistence type="predicted"/>
<protein>
    <recommendedName>
        <fullName evidence="3">dUTPase</fullName>
    </recommendedName>
</protein>
<sequence>MLSVALDLAKMLQTAIQRRNQFLYENDIAISSDETMRGNYVRLDVALAELANAMGWFELTTTPKTADEETTLRNAYLKAMDGFFQVAAKQTWSQLIVQSDDKLAALTSARKAKSLSQQYLSMKQFLYDAFLKHEQPAFEHAWHLFLKLGLVDLGFAGEELEQAFLAE</sequence>
<gene>
    <name evidence="1" type="ORF">FC82_GL000645</name>
</gene>
<comment type="caution">
    <text evidence="1">The sequence shown here is derived from an EMBL/GenBank/DDBJ whole genome shotgun (WGS) entry which is preliminary data.</text>
</comment>
<name>A0A0R2BIH1_SECCO</name>
<organism evidence="1 2">
    <name type="scientific">Secundilactobacillus collinoides DSM 20515 = JCM 1123</name>
    <dbReference type="NCBI Taxonomy" id="1423733"/>
    <lineage>
        <taxon>Bacteria</taxon>
        <taxon>Bacillati</taxon>
        <taxon>Bacillota</taxon>
        <taxon>Bacilli</taxon>
        <taxon>Lactobacillales</taxon>
        <taxon>Lactobacillaceae</taxon>
        <taxon>Secundilactobacillus</taxon>
    </lineage>
</organism>
<dbReference type="PATRIC" id="fig|1423733.4.peg.667"/>
<accession>A0A0R2BIH1</accession>
<dbReference type="Proteomes" id="UP000051845">
    <property type="component" value="Unassembled WGS sequence"/>
</dbReference>
<evidence type="ECO:0000313" key="2">
    <source>
        <dbReference type="Proteomes" id="UP000051845"/>
    </source>
</evidence>
<evidence type="ECO:0008006" key="3">
    <source>
        <dbReference type="Google" id="ProtNLM"/>
    </source>
</evidence>